<keyword evidence="1" id="KW-1133">Transmembrane helix</keyword>
<evidence type="ECO:0000313" key="4">
    <source>
        <dbReference type="Proteomes" id="UP000401717"/>
    </source>
</evidence>
<keyword evidence="5" id="KW-1185">Reference proteome</keyword>
<keyword evidence="1" id="KW-0812">Transmembrane</keyword>
<reference evidence="3 4" key="1">
    <citation type="submission" date="2019-06" db="EMBL/GenBank/DDBJ databases">
        <authorList>
            <person name="Rodrigo-Torres L."/>
            <person name="Arahal R. D."/>
            <person name="Lucena T."/>
        </authorList>
    </citation>
    <scope>NUCLEOTIDE SEQUENCE [LARGE SCALE GENOMIC DNA]</scope>
    <source>
        <strain evidence="3 4">SW08-7</strain>
    </source>
</reference>
<name>A0A564FZW5_9HYPH</name>
<dbReference type="AlphaFoldDB" id="A0A564FZW5"/>
<dbReference type="Proteomes" id="UP001055303">
    <property type="component" value="Unassembled WGS sequence"/>
</dbReference>
<reference evidence="2" key="3">
    <citation type="submission" date="2021-08" db="EMBL/GenBank/DDBJ databases">
        <authorList>
            <person name="Tani A."/>
            <person name="Ola A."/>
            <person name="Ogura Y."/>
            <person name="Katsura K."/>
            <person name="Hayashi T."/>
        </authorList>
    </citation>
    <scope>NUCLEOTIDE SEQUENCE</scope>
    <source>
        <strain evidence="2">DSM 22415</strain>
    </source>
</reference>
<evidence type="ECO:0000313" key="3">
    <source>
        <dbReference type="EMBL" id="VUF13759.1"/>
    </source>
</evidence>
<feature type="transmembrane region" description="Helical" evidence="1">
    <location>
        <begin position="6"/>
        <end position="30"/>
    </location>
</feature>
<dbReference type="Proteomes" id="UP000401717">
    <property type="component" value="Unassembled WGS sequence"/>
</dbReference>
<accession>A0A564FZW5</accession>
<protein>
    <submittedName>
        <fullName evidence="3">Uncharacterized protein</fullName>
    </submittedName>
</protein>
<organism evidence="3 4">
    <name type="scientific">Methylobacterium dankookense</name>
    <dbReference type="NCBI Taxonomy" id="560405"/>
    <lineage>
        <taxon>Bacteria</taxon>
        <taxon>Pseudomonadati</taxon>
        <taxon>Pseudomonadota</taxon>
        <taxon>Alphaproteobacteria</taxon>
        <taxon>Hyphomicrobiales</taxon>
        <taxon>Methylobacteriaceae</taxon>
        <taxon>Methylobacterium</taxon>
    </lineage>
</organism>
<gene>
    <name evidence="2" type="ORF">IFDJLNFL_1028</name>
    <name evidence="3" type="ORF">MTDSW087_03466</name>
</gene>
<evidence type="ECO:0000313" key="5">
    <source>
        <dbReference type="Proteomes" id="UP001055303"/>
    </source>
</evidence>
<evidence type="ECO:0000256" key="1">
    <source>
        <dbReference type="SAM" id="Phobius"/>
    </source>
</evidence>
<dbReference type="EMBL" id="BPQI01000018">
    <property type="protein sequence ID" value="GJD55146.1"/>
    <property type="molecule type" value="Genomic_DNA"/>
</dbReference>
<evidence type="ECO:0000313" key="2">
    <source>
        <dbReference type="EMBL" id="GJD55146.1"/>
    </source>
</evidence>
<dbReference type="RefSeq" id="WP_186383883.1">
    <property type="nucleotide sequence ID" value="NZ_BPQI01000018.1"/>
</dbReference>
<sequence>MSDALLLVMSGMASGLVLFLALHFATKAILRYAHRRYDFRDEDLLEGE</sequence>
<reference evidence="2" key="2">
    <citation type="journal article" date="2021" name="Front. Microbiol.">
        <title>Comprehensive Comparative Genomics and Phenotyping of Methylobacterium Species.</title>
        <authorList>
            <person name="Alessa O."/>
            <person name="Ogura Y."/>
            <person name="Fujitani Y."/>
            <person name="Takami H."/>
            <person name="Hayashi T."/>
            <person name="Sahin N."/>
            <person name="Tani A."/>
        </authorList>
    </citation>
    <scope>NUCLEOTIDE SEQUENCE</scope>
    <source>
        <strain evidence="2">DSM 22415</strain>
    </source>
</reference>
<proteinExistence type="predicted"/>
<dbReference type="EMBL" id="CABFVH010000023">
    <property type="protein sequence ID" value="VUF13759.1"/>
    <property type="molecule type" value="Genomic_DNA"/>
</dbReference>
<keyword evidence="1" id="KW-0472">Membrane</keyword>